<evidence type="ECO:0000256" key="11">
    <source>
        <dbReference type="SAM" id="Phobius"/>
    </source>
</evidence>
<dbReference type="RefSeq" id="XP_025596099.1">
    <property type="nucleotide sequence ID" value="XM_025743176.1"/>
</dbReference>
<keyword evidence="8 11" id="KW-0472">Membrane</keyword>
<keyword evidence="3 11" id="KW-0812">Transmembrane</keyword>
<keyword evidence="6 11" id="KW-1133">Transmembrane helix</keyword>
<feature type="transmembrane region" description="Helical" evidence="11">
    <location>
        <begin position="281"/>
        <end position="311"/>
    </location>
</feature>
<dbReference type="GO" id="GO:0000001">
    <property type="term" value="P:mitochondrion inheritance"/>
    <property type="evidence" value="ECO:0007669"/>
    <property type="project" value="InterPro"/>
</dbReference>
<comment type="subcellular location">
    <subcellularLocation>
        <location evidence="1">Mitochondrion inner membrane</location>
    </subcellularLocation>
</comment>
<dbReference type="STRING" id="58919.A0A316Z203"/>
<feature type="compositionally biased region" description="Basic and acidic residues" evidence="10">
    <location>
        <begin position="740"/>
        <end position="763"/>
    </location>
</feature>
<dbReference type="EMBL" id="KZ819302">
    <property type="protein sequence ID" value="PWN95820.1"/>
    <property type="molecule type" value="Genomic_DNA"/>
</dbReference>
<reference evidence="12 13" key="1">
    <citation type="journal article" date="2018" name="Mol. Biol. Evol.">
        <title>Broad Genomic Sampling Reveals a Smut Pathogenic Ancestry of the Fungal Clade Ustilaginomycotina.</title>
        <authorList>
            <person name="Kijpornyongpan T."/>
            <person name="Mondo S.J."/>
            <person name="Barry K."/>
            <person name="Sandor L."/>
            <person name="Lee J."/>
            <person name="Lipzen A."/>
            <person name="Pangilinan J."/>
            <person name="LaButti K."/>
            <person name="Hainaut M."/>
            <person name="Henrissat B."/>
            <person name="Grigoriev I.V."/>
            <person name="Spatafora J.W."/>
            <person name="Aime M.C."/>
        </authorList>
    </citation>
    <scope>NUCLEOTIDE SEQUENCE [LARGE SCALE GENOMIC DNA]</scope>
    <source>
        <strain evidence="12 13">MCA 4186</strain>
    </source>
</reference>
<protein>
    <recommendedName>
        <fullName evidence="14">Mitochondrial distribution and morphology protein family 31/32</fullName>
    </recommendedName>
</protein>
<keyword evidence="7" id="KW-0496">Mitochondrion</keyword>
<dbReference type="InterPro" id="IPR012571">
    <property type="entry name" value="Mdm31/Mdm32"/>
</dbReference>
<evidence type="ECO:0000256" key="7">
    <source>
        <dbReference type="ARBA" id="ARBA00023128"/>
    </source>
</evidence>
<evidence type="ECO:0008006" key="14">
    <source>
        <dbReference type="Google" id="ProtNLM"/>
    </source>
</evidence>
<feature type="compositionally biased region" description="Basic and acidic residues" evidence="10">
    <location>
        <begin position="67"/>
        <end position="76"/>
    </location>
</feature>
<dbReference type="GO" id="GO:0005743">
    <property type="term" value="C:mitochondrial inner membrane"/>
    <property type="evidence" value="ECO:0007669"/>
    <property type="project" value="UniProtKB-SubCell"/>
</dbReference>
<evidence type="ECO:0000256" key="4">
    <source>
        <dbReference type="ARBA" id="ARBA00022792"/>
    </source>
</evidence>
<evidence type="ECO:0000256" key="3">
    <source>
        <dbReference type="ARBA" id="ARBA00022692"/>
    </source>
</evidence>
<accession>A0A316Z203</accession>
<feature type="region of interest" description="Disordered" evidence="10">
    <location>
        <begin position="56"/>
        <end position="182"/>
    </location>
</feature>
<evidence type="ECO:0000313" key="12">
    <source>
        <dbReference type="EMBL" id="PWN95820.1"/>
    </source>
</evidence>
<dbReference type="GO" id="GO:0007005">
    <property type="term" value="P:mitochondrion organization"/>
    <property type="evidence" value="ECO:0007669"/>
    <property type="project" value="InterPro"/>
</dbReference>
<keyword evidence="13" id="KW-1185">Reference proteome</keyword>
<dbReference type="PANTHER" id="PTHR31068">
    <property type="entry name" value="MITOCHONDRIAL DISTRIBUTION AND MORPHOLOGY PROTEIN 31"/>
    <property type="match status" value="1"/>
</dbReference>
<organism evidence="12 13">
    <name type="scientific">Tilletiopsis washingtonensis</name>
    <dbReference type="NCBI Taxonomy" id="58919"/>
    <lineage>
        <taxon>Eukaryota</taxon>
        <taxon>Fungi</taxon>
        <taxon>Dikarya</taxon>
        <taxon>Basidiomycota</taxon>
        <taxon>Ustilaginomycotina</taxon>
        <taxon>Exobasidiomycetes</taxon>
        <taxon>Entylomatales</taxon>
        <taxon>Entylomatales incertae sedis</taxon>
        <taxon>Tilletiopsis</taxon>
    </lineage>
</organism>
<evidence type="ECO:0000256" key="1">
    <source>
        <dbReference type="ARBA" id="ARBA00004273"/>
    </source>
</evidence>
<dbReference type="Pfam" id="PF08118">
    <property type="entry name" value="MDM31_MDM32"/>
    <property type="match status" value="1"/>
</dbReference>
<evidence type="ECO:0000313" key="13">
    <source>
        <dbReference type="Proteomes" id="UP000245946"/>
    </source>
</evidence>
<name>A0A316Z203_9BASI</name>
<gene>
    <name evidence="12" type="ORF">FA09DRAFT_331777</name>
</gene>
<dbReference type="GeneID" id="37270720"/>
<dbReference type="AlphaFoldDB" id="A0A316Z203"/>
<feature type="compositionally biased region" description="Basic and acidic residues" evidence="10">
    <location>
        <begin position="86"/>
        <end position="109"/>
    </location>
</feature>
<feature type="compositionally biased region" description="Low complexity" evidence="10">
    <location>
        <begin position="139"/>
        <end position="150"/>
    </location>
</feature>
<keyword evidence="4" id="KW-0999">Mitochondrion inner membrane</keyword>
<dbReference type="PANTHER" id="PTHR31068:SF0">
    <property type="entry name" value="MITOCHONDRIAL DISTRIBUTION AND MORPHOLOGY PROTEIN 31"/>
    <property type="match status" value="1"/>
</dbReference>
<comment type="function">
    <text evidence="9">Involved in the organization of the mitochondrial membranes and the global structure of the mitochondria. Also required for mitochondrial distribution and mobility as well as for the maintenance of mitochondrial DNA nucleoids structures.</text>
</comment>
<feature type="compositionally biased region" description="Basic and acidic residues" evidence="10">
    <location>
        <begin position="169"/>
        <end position="182"/>
    </location>
</feature>
<feature type="compositionally biased region" description="Basic and acidic residues" evidence="10">
    <location>
        <begin position="693"/>
        <end position="709"/>
    </location>
</feature>
<evidence type="ECO:0000256" key="2">
    <source>
        <dbReference type="ARBA" id="ARBA00005687"/>
    </source>
</evidence>
<dbReference type="OrthoDB" id="17678at2759"/>
<evidence type="ECO:0000256" key="6">
    <source>
        <dbReference type="ARBA" id="ARBA00022989"/>
    </source>
</evidence>
<evidence type="ECO:0000256" key="5">
    <source>
        <dbReference type="ARBA" id="ARBA00022946"/>
    </source>
</evidence>
<dbReference type="Proteomes" id="UP000245946">
    <property type="component" value="Unassembled WGS sequence"/>
</dbReference>
<evidence type="ECO:0000256" key="9">
    <source>
        <dbReference type="ARBA" id="ARBA00025191"/>
    </source>
</evidence>
<sequence length="907" mass="99882">MHRALLPRQTLGALRAGSRHAGPSRLVLQPLVAIAPPRPICRSALLAPPSRAFAASAAERSKHRSRGRADEVRLASDPRPAQPAKEGTEGQHGKEAKADASGDLLREASEPSLSGGGRSARLDGTKPVATGPAGEPELSSDAVTTAAASTQNAGIKPSSISDPAPAKSESSDEKGEAESHEIRPYMYEDGLYANYPRSLRELATRAAAAGAAAGASASSLASSSAHASSSSSGSSSRAWTRPKAPSKEELLRLARGFWTRLRIRFKWFTIRGFRRFNVDDLSAFFTLGGLGTIIFLVAGTTTAVSLVFAALNSLNLDEWIARKLADYLTAETGVTVIFESAIVPKWSSSRICFQNVFISRRAHFGSPEALRRERSAMREGKGKGRGTARAAGHGMAWEGTHFLEREDHAEEEVAPPMSRETRGDEGDGNFTMFDLNVDSIEVSLSFRRWWDGKGLLEDAVVKGVRGIIDRRNVHWDPEKPYDPRAARREPRHGDFHLTSLELQDLLVTVYQPGDFRPFNYSIFNASVPRLRKQWLFYDLLSADSITGQVDGCLFSLHKPQRMGRTTQSGQEDKNGRWQTLSRVRIDGVSFDHIQNQSDLHGPISWITSGKFDIVADLKFPRDHSNDVDINAILSEIVENLTHAVSGEAWERQVGAVDADDQPIPGQHALSGPAIEAPVTALGPAAESAWRQQLAEREAQREKEEAERLERRRRRFRRRRINREMLSQDAAEAEAAQNVARRMETEHAEENGEPAHEQEQEEGQRAVPPPAVVIDLDVRFRDIKAAVPLFHSELGYRTQTFVRPIVAFMNANKTLIPVHCRVVMDLDEFNGSMDLAQTGLLPQISEKIYEALANHVTSQQANGARLRNVSSWSLRVAAQGLLQLASTIRDGFTRTPTTHTGMLTQKSY</sequence>
<proteinExistence type="inferred from homology"/>
<comment type="similarity">
    <text evidence="2">Belongs to the MDM31/MDM32 family.</text>
</comment>
<feature type="region of interest" description="Disordered" evidence="10">
    <location>
        <begin position="685"/>
        <end position="709"/>
    </location>
</feature>
<feature type="region of interest" description="Disordered" evidence="10">
    <location>
        <begin position="726"/>
        <end position="767"/>
    </location>
</feature>
<evidence type="ECO:0000256" key="10">
    <source>
        <dbReference type="SAM" id="MobiDB-lite"/>
    </source>
</evidence>
<keyword evidence="5" id="KW-0809">Transit peptide</keyword>
<evidence type="ECO:0000256" key="8">
    <source>
        <dbReference type="ARBA" id="ARBA00023136"/>
    </source>
</evidence>